<sequence>MRLGGIDTTSILGYAAPLAVEPGGQVAFHLSSDSLQKVDVTVVRVRCGDPDPAGPGLKLVPMASPVNGPRAVSHQPIRTGSCAVIADRPALRDLASFTVGCFLWPTLPGTAAQTILSRWRDDRQAGWRLGLDASGHLELAVGDGTGAVASARSARPVLAREWLFVCGSYDAATGQLAVHQISLDPQAGRDRSSHGLAKGGAGLAWPQDVPLVIAARCTGEALDAPRTAAHFDGKIDRPRLCRATLEPGAMRAQCERINPAPGDPDLLAAWDFSIDIPGLTVQDRSAHRLHGRLVQVPARGVTGANWDGTANDWRALPAHYGAIHFCADDMADCGWSADFTLDVPTDWPAGYYAVRLAATPADGDPVESYVGFFVRSPRARPAAKLAIVVPIATYLAYANGALRMDQVHAESMLEGLMVLSRDDLYLQAHREVGLSTYDTHADGSGWRVSGSRRPILNMRPRCNTFNYGNDTHLIDWLEEKGIDYDVVTDEDLHREGLAALRPYRCVMTLSHPEYYSREMWDALDSYQRAGGRHMYLGGNGFYWRIAFHRDLANVIEVRRDVTGVRTWEGEAGEAHLAFTGEAGGLWRSNGRAPQRLVGVGFDAQVFDRSAGYRRLPASHDPRAAWMFEGIGADEMIGNFGARNGGAAGLEIDRADPSLGSPPGMLLVASADRIGYGGMPAPEEFRTFHRGLDGEQNARVRADLVYFPTAQGGGVFSTGSIAWVTALSHNRYDNNVSRLMENVVRRFLDPAPLP</sequence>
<protein>
    <submittedName>
        <fullName evidence="2">LamG domain-containing protein</fullName>
    </submittedName>
</protein>
<dbReference type="InterPro" id="IPR046540">
    <property type="entry name" value="DMFA2_C"/>
</dbReference>
<dbReference type="RefSeq" id="WP_147847580.1">
    <property type="nucleotide sequence ID" value="NZ_VDUZ01000014.1"/>
</dbReference>
<feature type="domain" description="N,N-dimethylformamidase beta subunit-like C-terminal" evidence="1">
    <location>
        <begin position="299"/>
        <end position="732"/>
    </location>
</feature>
<dbReference type="Gene3D" id="2.60.120.200">
    <property type="match status" value="1"/>
</dbReference>
<reference evidence="2 3" key="1">
    <citation type="submission" date="2019-06" db="EMBL/GenBank/DDBJ databases">
        <title>New taxonomy in bacterial strain CC-CFT640, isolated from vineyard.</title>
        <authorList>
            <person name="Lin S.-Y."/>
            <person name="Tsai C.-F."/>
            <person name="Young C.-C."/>
        </authorList>
    </citation>
    <scope>NUCLEOTIDE SEQUENCE [LARGE SCALE GENOMIC DNA]</scope>
    <source>
        <strain evidence="2 3">CC-CFT640</strain>
    </source>
</reference>
<dbReference type="Pfam" id="PF20254">
    <property type="entry name" value="DMFA2_C"/>
    <property type="match status" value="1"/>
</dbReference>
<proteinExistence type="predicted"/>
<name>A0A5C8PNA5_9HYPH</name>
<dbReference type="SUPFAM" id="SSF49899">
    <property type="entry name" value="Concanavalin A-like lectins/glucanases"/>
    <property type="match status" value="1"/>
</dbReference>
<dbReference type="Proteomes" id="UP000321638">
    <property type="component" value="Unassembled WGS sequence"/>
</dbReference>
<dbReference type="OrthoDB" id="505641at2"/>
<dbReference type="AlphaFoldDB" id="A0A5C8PNA5"/>
<evidence type="ECO:0000313" key="3">
    <source>
        <dbReference type="Proteomes" id="UP000321638"/>
    </source>
</evidence>
<evidence type="ECO:0000313" key="2">
    <source>
        <dbReference type="EMBL" id="TXL75366.1"/>
    </source>
</evidence>
<organism evidence="2 3">
    <name type="scientific">Vineibacter terrae</name>
    <dbReference type="NCBI Taxonomy" id="2586908"/>
    <lineage>
        <taxon>Bacteria</taxon>
        <taxon>Pseudomonadati</taxon>
        <taxon>Pseudomonadota</taxon>
        <taxon>Alphaproteobacteria</taxon>
        <taxon>Hyphomicrobiales</taxon>
        <taxon>Vineibacter</taxon>
    </lineage>
</organism>
<dbReference type="Pfam" id="PF13385">
    <property type="entry name" value="Laminin_G_3"/>
    <property type="match status" value="1"/>
</dbReference>
<dbReference type="InterPro" id="IPR013320">
    <property type="entry name" value="ConA-like_dom_sf"/>
</dbReference>
<gene>
    <name evidence="2" type="ORF">FHP25_14070</name>
</gene>
<evidence type="ECO:0000259" key="1">
    <source>
        <dbReference type="Pfam" id="PF20254"/>
    </source>
</evidence>
<dbReference type="EMBL" id="VDUZ01000014">
    <property type="protein sequence ID" value="TXL75366.1"/>
    <property type="molecule type" value="Genomic_DNA"/>
</dbReference>
<comment type="caution">
    <text evidence="2">The sequence shown here is derived from an EMBL/GenBank/DDBJ whole genome shotgun (WGS) entry which is preliminary data.</text>
</comment>
<accession>A0A5C8PNA5</accession>
<keyword evidence="3" id="KW-1185">Reference proteome</keyword>